<evidence type="ECO:0000313" key="2">
    <source>
        <dbReference type="EMBL" id="GAA0289857.1"/>
    </source>
</evidence>
<sequence length="69" mass="7308">MSEGENNNKVLRSRIGVAGESIVIGTVLLAALTTVLRINGNSIQFSLTAGIILGAVTGICRYLVQNYRS</sequence>
<dbReference type="AlphaFoldDB" id="A0AAV3S1C0"/>
<proteinExistence type="predicted"/>
<keyword evidence="3" id="KW-1185">Reference proteome</keyword>
<evidence type="ECO:0000313" key="3">
    <source>
        <dbReference type="Proteomes" id="UP001500837"/>
    </source>
</evidence>
<comment type="caution">
    <text evidence="2">The sequence shown here is derived from an EMBL/GenBank/DDBJ whole genome shotgun (WGS) entry which is preliminary data.</text>
</comment>
<dbReference type="Proteomes" id="UP001500837">
    <property type="component" value="Unassembled WGS sequence"/>
</dbReference>
<keyword evidence="1" id="KW-0812">Transmembrane</keyword>
<keyword evidence="1" id="KW-0472">Membrane</keyword>
<reference evidence="2 3" key="1">
    <citation type="journal article" date="2019" name="Int. J. Syst. Evol. Microbiol.">
        <title>The Global Catalogue of Microorganisms (GCM) 10K type strain sequencing project: providing services to taxonomists for standard genome sequencing and annotation.</title>
        <authorList>
            <consortium name="The Broad Institute Genomics Platform"/>
            <consortium name="The Broad Institute Genome Sequencing Center for Infectious Disease"/>
            <person name="Wu L."/>
            <person name="Ma J."/>
        </authorList>
    </citation>
    <scope>NUCLEOTIDE SEQUENCE [LARGE SCALE GENOMIC DNA]</scope>
    <source>
        <strain evidence="2 3">JCM 16330</strain>
    </source>
</reference>
<gene>
    <name evidence="2" type="ORF">GCM10009066_00480</name>
</gene>
<feature type="transmembrane region" description="Helical" evidence="1">
    <location>
        <begin position="21"/>
        <end position="39"/>
    </location>
</feature>
<keyword evidence="1" id="KW-1133">Transmembrane helix</keyword>
<accession>A0AAV3S1C0</accession>
<feature type="transmembrane region" description="Helical" evidence="1">
    <location>
        <begin position="45"/>
        <end position="64"/>
    </location>
</feature>
<name>A0AAV3S1C0_9EURY</name>
<dbReference type="EMBL" id="BAAABL010000003">
    <property type="protein sequence ID" value="GAA0289857.1"/>
    <property type="molecule type" value="Genomic_DNA"/>
</dbReference>
<protein>
    <recommendedName>
        <fullName evidence="4">DUF2892 domain-containing protein</fullName>
    </recommendedName>
</protein>
<evidence type="ECO:0008006" key="4">
    <source>
        <dbReference type="Google" id="ProtNLM"/>
    </source>
</evidence>
<organism evidence="2 3">
    <name type="scientific">Halarchaeum salinum</name>
    <dbReference type="NCBI Taxonomy" id="489912"/>
    <lineage>
        <taxon>Archaea</taxon>
        <taxon>Methanobacteriati</taxon>
        <taxon>Methanobacteriota</taxon>
        <taxon>Stenosarchaea group</taxon>
        <taxon>Halobacteria</taxon>
        <taxon>Halobacteriales</taxon>
        <taxon>Halobacteriaceae</taxon>
    </lineage>
</organism>
<evidence type="ECO:0000256" key="1">
    <source>
        <dbReference type="SAM" id="Phobius"/>
    </source>
</evidence>